<dbReference type="EMBL" id="CP003060">
    <property type="protein sequence ID" value="AEP29925.1"/>
    <property type="molecule type" value="Genomic_DNA"/>
</dbReference>
<reference evidence="1 2" key="1">
    <citation type="journal article" date="2011" name="J. Bacteriol.">
        <title>Complete genome sequence of seawater bacterium Glaciecola nitratireducens FR1064T.</title>
        <authorList>
            <person name="Bian F."/>
            <person name="Qin Q.L."/>
            <person name="Xie B.B."/>
            <person name="Shu Y.L."/>
            <person name="Zhang X.Y."/>
            <person name="Yu Y."/>
            <person name="Chen B."/>
            <person name="Chen X.L."/>
            <person name="Zhou B.C."/>
            <person name="Zhang Y.Z."/>
        </authorList>
    </citation>
    <scope>NUCLEOTIDE SEQUENCE [LARGE SCALE GENOMIC DNA]</scope>
    <source>
        <strain evidence="2">JCM 12485 / KCTC 12276 / FR1064</strain>
    </source>
</reference>
<gene>
    <name evidence="1" type="ordered locus">GNIT_1815</name>
</gene>
<proteinExistence type="predicted"/>
<organism evidence="1 2">
    <name type="scientific">Glaciecola nitratireducens (strain JCM 12485 / KCTC 12276 / FR1064)</name>
    <dbReference type="NCBI Taxonomy" id="1085623"/>
    <lineage>
        <taxon>Bacteria</taxon>
        <taxon>Pseudomonadati</taxon>
        <taxon>Pseudomonadota</taxon>
        <taxon>Gammaproteobacteria</taxon>
        <taxon>Alteromonadales</taxon>
        <taxon>Alteromonadaceae</taxon>
        <taxon>Brumicola</taxon>
    </lineage>
</organism>
<dbReference type="STRING" id="1085623.GNIT_1815"/>
<sequence>MLYWFEEENILCDKYGEEYSVINGGWRFKIRNGNSVLSSGEIIHRGISEPLKLTREEFDERHPEFGY</sequence>
<dbReference type="KEGG" id="gni:GNIT_1815"/>
<dbReference type="RefSeq" id="WP_014108799.1">
    <property type="nucleotide sequence ID" value="NC_016041.1"/>
</dbReference>
<keyword evidence="2" id="KW-1185">Reference proteome</keyword>
<evidence type="ECO:0000313" key="1">
    <source>
        <dbReference type="EMBL" id="AEP29925.1"/>
    </source>
</evidence>
<accession>G4QGY0</accession>
<dbReference type="HOGENOM" id="CLU_2806381_0_0_6"/>
<dbReference type="AlphaFoldDB" id="G4QGY0"/>
<protein>
    <submittedName>
        <fullName evidence="1">Uncharacterized protein</fullName>
    </submittedName>
</protein>
<name>G4QGY0_GLANF</name>
<dbReference type="Proteomes" id="UP000009282">
    <property type="component" value="Chromosome"/>
</dbReference>
<evidence type="ECO:0000313" key="2">
    <source>
        <dbReference type="Proteomes" id="UP000009282"/>
    </source>
</evidence>